<reference evidence="1 2" key="1">
    <citation type="journal article" date="2018" name="Mol. Biol. Evol.">
        <title>Broad Genomic Sampling Reveals a Smut Pathogenic Ancestry of the Fungal Clade Ustilaginomycotina.</title>
        <authorList>
            <person name="Kijpornyongpan T."/>
            <person name="Mondo S.J."/>
            <person name="Barry K."/>
            <person name="Sandor L."/>
            <person name="Lee J."/>
            <person name="Lipzen A."/>
            <person name="Pangilinan J."/>
            <person name="LaButti K."/>
            <person name="Hainaut M."/>
            <person name="Henrissat B."/>
            <person name="Grigoriev I.V."/>
            <person name="Spatafora J.W."/>
            <person name="Aime M.C."/>
        </authorList>
    </citation>
    <scope>NUCLEOTIDE SEQUENCE [LARGE SCALE GENOMIC DNA]</scope>
    <source>
        <strain evidence="1 2">SA 807</strain>
    </source>
</reference>
<organism evidence="1 2">
    <name type="scientific">Violaceomyces palustris</name>
    <dbReference type="NCBI Taxonomy" id="1673888"/>
    <lineage>
        <taxon>Eukaryota</taxon>
        <taxon>Fungi</taxon>
        <taxon>Dikarya</taxon>
        <taxon>Basidiomycota</taxon>
        <taxon>Ustilaginomycotina</taxon>
        <taxon>Ustilaginomycetes</taxon>
        <taxon>Violaceomycetales</taxon>
        <taxon>Violaceomycetaceae</taxon>
        <taxon>Violaceomyces</taxon>
    </lineage>
</organism>
<evidence type="ECO:0000313" key="1">
    <source>
        <dbReference type="EMBL" id="PWN52688.1"/>
    </source>
</evidence>
<proteinExistence type="predicted"/>
<protein>
    <submittedName>
        <fullName evidence="1">Histidinol phosphate phosphatase H</fullName>
    </submittedName>
</protein>
<name>A0ACD0P3I3_9BASI</name>
<sequence length="400" mass="44898">MPHSHHSHSGQFCSHAKDTLSEVLSRAHSLGFTHFHLSEHVPRHSLIHLYPEEIEAGKTPEDLEATFSDYLTHARQLQSSYMGKMEVLVGCESENIKGDRSIDELLRILSDHQVRGGDPLPTSNASLPSSSQHPSVAGLGVVDYVVGSVHHSNSIPIDFDPPTFQKALDSFQAEAPAAAGGNQDGDMSLSSYDRLMIDYFDSQYDTMKRLRPEVIGHFDLCRLYFPSKRLELSRKEAISQGGGDGGDQEEDDPIWSRVRRNVEYAASYGALFECNAASFRKGWSSAYPGKEVLELIKAVRGRLCLSDDSHGVQAVALNYHKLRPYLRESGVEEIWYLERDDERRAIDIEAEEALRLERIRSEAPGTGAPTRFPRGTKAIRMGREWMEHAFWDRYEAIVGV</sequence>
<dbReference type="Proteomes" id="UP000245626">
    <property type="component" value="Unassembled WGS sequence"/>
</dbReference>
<dbReference type="EMBL" id="KZ819762">
    <property type="protein sequence ID" value="PWN52688.1"/>
    <property type="molecule type" value="Genomic_DNA"/>
</dbReference>
<gene>
    <name evidence="1" type="ORF">IE53DRAFT_340105</name>
</gene>
<keyword evidence="2" id="KW-1185">Reference proteome</keyword>
<evidence type="ECO:0000313" key="2">
    <source>
        <dbReference type="Proteomes" id="UP000245626"/>
    </source>
</evidence>
<accession>A0ACD0P3I3</accession>